<feature type="transmembrane region" description="Helical" evidence="5">
    <location>
        <begin position="131"/>
        <end position="149"/>
    </location>
</feature>
<feature type="transmembrane region" description="Helical" evidence="5">
    <location>
        <begin position="256"/>
        <end position="275"/>
    </location>
</feature>
<feature type="transmembrane region" description="Helical" evidence="5">
    <location>
        <begin position="189"/>
        <end position="206"/>
    </location>
</feature>
<feature type="transmembrane region" description="Helical" evidence="5">
    <location>
        <begin position="509"/>
        <end position="530"/>
    </location>
</feature>
<evidence type="ECO:0000256" key="4">
    <source>
        <dbReference type="ARBA" id="ARBA00023136"/>
    </source>
</evidence>
<evidence type="ECO:0000313" key="8">
    <source>
        <dbReference type="Proteomes" id="UP000177027"/>
    </source>
</evidence>
<protein>
    <recommendedName>
        <fullName evidence="6">O-antigen ligase-related domain-containing protein</fullName>
    </recommendedName>
</protein>
<gene>
    <name evidence="7" type="ORF">A3D06_02455</name>
</gene>
<evidence type="ECO:0000313" key="7">
    <source>
        <dbReference type="EMBL" id="OGK28897.1"/>
    </source>
</evidence>
<feature type="transmembrane region" description="Helical" evidence="5">
    <location>
        <begin position="39"/>
        <end position="61"/>
    </location>
</feature>
<name>A0A1F7HC80_9BACT</name>
<dbReference type="PANTHER" id="PTHR37422:SF13">
    <property type="entry name" value="LIPOPOLYSACCHARIDE BIOSYNTHESIS PROTEIN PA4999-RELATED"/>
    <property type="match status" value="1"/>
</dbReference>
<feature type="transmembrane region" description="Helical" evidence="5">
    <location>
        <begin position="320"/>
        <end position="336"/>
    </location>
</feature>
<feature type="transmembrane region" description="Helical" evidence="5">
    <location>
        <begin position="536"/>
        <end position="553"/>
    </location>
</feature>
<feature type="domain" description="O-antigen ligase-related" evidence="6">
    <location>
        <begin position="286"/>
        <end position="473"/>
    </location>
</feature>
<dbReference type="AlphaFoldDB" id="A0A1F7HC80"/>
<evidence type="ECO:0000256" key="3">
    <source>
        <dbReference type="ARBA" id="ARBA00022989"/>
    </source>
</evidence>
<feature type="transmembrane region" description="Helical" evidence="5">
    <location>
        <begin position="73"/>
        <end position="92"/>
    </location>
</feature>
<dbReference type="GO" id="GO:0016020">
    <property type="term" value="C:membrane"/>
    <property type="evidence" value="ECO:0007669"/>
    <property type="project" value="UniProtKB-SubCell"/>
</dbReference>
<reference evidence="7 8" key="1">
    <citation type="journal article" date="2016" name="Nat. Commun.">
        <title>Thousands of microbial genomes shed light on interconnected biogeochemical processes in an aquifer system.</title>
        <authorList>
            <person name="Anantharaman K."/>
            <person name="Brown C.T."/>
            <person name="Hug L.A."/>
            <person name="Sharon I."/>
            <person name="Castelle C.J."/>
            <person name="Probst A.J."/>
            <person name="Thomas B.C."/>
            <person name="Singh A."/>
            <person name="Wilkins M.J."/>
            <person name="Karaoz U."/>
            <person name="Brodie E.L."/>
            <person name="Williams K.H."/>
            <person name="Hubbard S.S."/>
            <person name="Banfield J.F."/>
        </authorList>
    </citation>
    <scope>NUCLEOTIDE SEQUENCE [LARGE SCALE GENOMIC DNA]</scope>
</reference>
<keyword evidence="4 5" id="KW-0472">Membrane</keyword>
<feature type="transmembrane region" description="Helical" evidence="5">
    <location>
        <begin position="282"/>
        <end position="308"/>
    </location>
</feature>
<sequence>MKWLKKIDDNILKYLLALFIFFIPLYPKFPFHVVNYTYIAIRLDDFFTALLVVVFIIQLVRKKVSFQSLRYKKWFALFWVIVFASLVSGMYVTKTIDYPLVAFLHSVRRIEYMILFFIALSVIRSVNDFKFLLFSLISSLLLVNIYGLGQRFLDFPAISTMNPEFAKGRILYLTPEARLSSTFAGHYDLAAFLVFMFPILWSVFLYSKKFILSTRERVGVFLLGTLPVVFTLYSMVNSTILSNIVPALVLTFSQQLNLMIFFSLTCLLILFLVMYQHLPKILLFLLILLSIAILVFTASRTSSIAYVASTSLFLLYFRKFRYLLFVLILFGVFTYLDSDLLQRWTETIQIKQIVLNERTGERQVVQTIRSDKLPAGTAFVRVKNTKESSASEKLRQELIAKATLSGKLRTSSQSGITSAEDYETVTGFAGDISITTRLQASWPRAIKAFLRNPLLGTGPSSITESSDGDYFRWIGETGALGAMAFIGTIMAILKGIFVARKKVSKDARLLLFGIIFATFGLFINAMLIDVFEASKVAYILWLSLGLYTGLIYLNEKQLKDL</sequence>
<comment type="caution">
    <text evidence="7">The sequence shown here is derived from an EMBL/GenBank/DDBJ whole genome shotgun (WGS) entry which is preliminary data.</text>
</comment>
<dbReference type="InterPro" id="IPR007016">
    <property type="entry name" value="O-antigen_ligase-rel_domated"/>
</dbReference>
<dbReference type="Proteomes" id="UP000177027">
    <property type="component" value="Unassembled WGS sequence"/>
</dbReference>
<dbReference type="Pfam" id="PF04932">
    <property type="entry name" value="Wzy_C"/>
    <property type="match status" value="1"/>
</dbReference>
<evidence type="ECO:0000259" key="6">
    <source>
        <dbReference type="Pfam" id="PF04932"/>
    </source>
</evidence>
<dbReference type="PANTHER" id="PTHR37422">
    <property type="entry name" value="TEICHURONIC ACID BIOSYNTHESIS PROTEIN TUAE"/>
    <property type="match status" value="1"/>
</dbReference>
<keyword evidence="2 5" id="KW-0812">Transmembrane</keyword>
<feature type="transmembrane region" description="Helical" evidence="5">
    <location>
        <begin position="218"/>
        <end position="236"/>
    </location>
</feature>
<proteinExistence type="predicted"/>
<comment type="subcellular location">
    <subcellularLocation>
        <location evidence="1">Membrane</location>
        <topology evidence="1">Multi-pass membrane protein</topology>
    </subcellularLocation>
</comment>
<accession>A0A1F7HC80</accession>
<keyword evidence="3 5" id="KW-1133">Transmembrane helix</keyword>
<feature type="transmembrane region" description="Helical" evidence="5">
    <location>
        <begin position="12"/>
        <end position="27"/>
    </location>
</feature>
<dbReference type="EMBL" id="MFZS01000022">
    <property type="protein sequence ID" value="OGK28897.1"/>
    <property type="molecule type" value="Genomic_DNA"/>
</dbReference>
<dbReference type="InterPro" id="IPR051533">
    <property type="entry name" value="WaaL-like"/>
</dbReference>
<feature type="transmembrane region" description="Helical" evidence="5">
    <location>
        <begin position="98"/>
        <end position="119"/>
    </location>
</feature>
<evidence type="ECO:0000256" key="5">
    <source>
        <dbReference type="SAM" id="Phobius"/>
    </source>
</evidence>
<evidence type="ECO:0000256" key="1">
    <source>
        <dbReference type="ARBA" id="ARBA00004141"/>
    </source>
</evidence>
<evidence type="ECO:0000256" key="2">
    <source>
        <dbReference type="ARBA" id="ARBA00022692"/>
    </source>
</evidence>
<organism evidence="7 8">
    <name type="scientific">Candidatus Roizmanbacteria bacterium RIFCSPHIGHO2_02_FULL_40_9</name>
    <dbReference type="NCBI Taxonomy" id="1802042"/>
    <lineage>
        <taxon>Bacteria</taxon>
        <taxon>Candidatus Roizmaniibacteriota</taxon>
    </lineage>
</organism>